<evidence type="ECO:0000313" key="2">
    <source>
        <dbReference type="EMBL" id="GFM33504.1"/>
    </source>
</evidence>
<dbReference type="AlphaFoldDB" id="A0A7J0BKB8"/>
<keyword evidence="1" id="KW-0732">Signal</keyword>
<dbReference type="Proteomes" id="UP000503840">
    <property type="component" value="Unassembled WGS sequence"/>
</dbReference>
<gene>
    <name evidence="2" type="ORF">DSM101010T_18690</name>
</gene>
<accession>A0A7J0BKB8</accession>
<dbReference type="RefSeq" id="WP_174405162.1">
    <property type="nucleotide sequence ID" value="NZ_BLVO01000013.1"/>
</dbReference>
<proteinExistence type="predicted"/>
<feature type="chain" id="PRO_5029583368" evidence="1">
    <location>
        <begin position="24"/>
        <end position="214"/>
    </location>
</feature>
<evidence type="ECO:0000313" key="3">
    <source>
        <dbReference type="Proteomes" id="UP000503840"/>
    </source>
</evidence>
<dbReference type="EMBL" id="BLVO01000013">
    <property type="protein sequence ID" value="GFM33504.1"/>
    <property type="molecule type" value="Genomic_DNA"/>
</dbReference>
<reference evidence="2 3" key="1">
    <citation type="submission" date="2020-05" db="EMBL/GenBank/DDBJ databases">
        <title>Draft genome sequence of Desulfovibrio sp. strain HN2T.</title>
        <authorList>
            <person name="Ueno A."/>
            <person name="Tamazawa S."/>
            <person name="Tamamura S."/>
            <person name="Murakami T."/>
            <person name="Kiyama T."/>
            <person name="Inomata H."/>
            <person name="Amano Y."/>
            <person name="Miyakawa K."/>
            <person name="Tamaki H."/>
            <person name="Naganuma T."/>
            <person name="Kaneko K."/>
        </authorList>
    </citation>
    <scope>NUCLEOTIDE SEQUENCE [LARGE SCALE GENOMIC DNA]</scope>
    <source>
        <strain evidence="2 3">HN2</strain>
    </source>
</reference>
<sequence length="214" mass="24003">MRQVQRICITLLLLAGLTLVGCQQVTQGPTPLPEVSIGVARFTQPMHTWDLLAGYVPEDQAALEEKTLRELDETFETQLFRQTNRRYESSGASARCLELGMSKEDGSSTALARWIKVGECMGVDFLVVPQVLKWQDRDGGEAGAFHPAAVTMDIFIIDVKRQRATSRFHFEETQESLSNNLMNLSKFVERKGKWISALQLAEEGMRQGIKELGL</sequence>
<evidence type="ECO:0000256" key="1">
    <source>
        <dbReference type="SAM" id="SignalP"/>
    </source>
</evidence>
<feature type="signal peptide" evidence="1">
    <location>
        <begin position="1"/>
        <end position="23"/>
    </location>
</feature>
<protein>
    <submittedName>
        <fullName evidence="2">Lipoprotein</fullName>
    </submittedName>
</protein>
<name>A0A7J0BKB8_9BACT</name>
<organism evidence="2 3">
    <name type="scientific">Desulfovibrio subterraneus</name>
    <dbReference type="NCBI Taxonomy" id="2718620"/>
    <lineage>
        <taxon>Bacteria</taxon>
        <taxon>Pseudomonadati</taxon>
        <taxon>Thermodesulfobacteriota</taxon>
        <taxon>Desulfovibrionia</taxon>
        <taxon>Desulfovibrionales</taxon>
        <taxon>Desulfovibrionaceae</taxon>
        <taxon>Desulfovibrio</taxon>
    </lineage>
</organism>
<keyword evidence="2" id="KW-0449">Lipoprotein</keyword>
<keyword evidence="3" id="KW-1185">Reference proteome</keyword>
<comment type="caution">
    <text evidence="2">The sequence shown here is derived from an EMBL/GenBank/DDBJ whole genome shotgun (WGS) entry which is preliminary data.</text>
</comment>
<dbReference type="PROSITE" id="PS51257">
    <property type="entry name" value="PROKAR_LIPOPROTEIN"/>
    <property type="match status" value="1"/>
</dbReference>